<dbReference type="SUPFAM" id="SSF82171">
    <property type="entry name" value="DPP6 N-terminal domain-like"/>
    <property type="match status" value="1"/>
</dbReference>
<keyword evidence="3 6" id="KW-0732">Signal</keyword>
<dbReference type="InterPro" id="IPR011042">
    <property type="entry name" value="6-blade_b-propeller_TolB-like"/>
</dbReference>
<sequence>MQKTSLLAIGLIAGLGAAAQARPLTINDVVSLSRIGGADVSPDGRWLVWDQRETDMAANKGRTDLWRLDLSRKGAVPEKLAADPAKSESGPAFSPDGQWVFFTADNGGKSAVWRVAIAGGAPELVADQDVGGFRIAPTGDKLLVWADRPVGATSLADKAASKDGGSARTYDHYFVRHWDTWSDGQRSQIFVLPLAGGKATGDGVAIGGALVGDTPSKPFGDGSEIAWSKDGKTVYFTLREAGMTEPLSTNLDIFAAPADGSAAPVNLTRANQGTDTLPTVSPDGKWLAYVAMKRPTYEADRQVIQLRNLATGEVRALTEGWDRSVGSLAWSKDGKTLYATAQDAGDDAVFAVDVATGKPTRLTGEGTAAGVLATPKGYVYTLNSLTAPSDFYAGTGVRAGGKPTRLTWVNKDKLAGIDMPSVEHVSFKGANGDTVWAYVMKPAGLAEGAKAPMAFLVHGGPQSSFGNGWSYRWNPALFAGAGYGAVMVDFHGSTGYGQAFTDAINKDWGGKPLEDLKLGFAAVTAKYGWLDGNRACAAGGSYGGYMMNWIAGNWPDGFKCLVTHAGVFDARAMAYETEELWFDEWEHGGPYFEVPANYEKWNPVNHVTAWKTPMLVLHGEKDFRIPYTQGIAAFTAAQRRGIESRLVVYPDENHWILKPKNSIQWYGEVLGWMDKHTKGK</sequence>
<dbReference type="InterPro" id="IPR011659">
    <property type="entry name" value="WD40"/>
</dbReference>
<keyword evidence="2" id="KW-0645">Protease</keyword>
<dbReference type="Pfam" id="PF07676">
    <property type="entry name" value="PD40"/>
    <property type="match status" value="3"/>
</dbReference>
<name>A0A1T5BM93_9SPHN</name>
<dbReference type="PANTHER" id="PTHR42776:SF13">
    <property type="entry name" value="DIPEPTIDYL-PEPTIDASE 5"/>
    <property type="match status" value="1"/>
</dbReference>
<proteinExistence type="inferred from homology"/>
<dbReference type="OrthoDB" id="1094230at2"/>
<evidence type="ECO:0000256" key="2">
    <source>
        <dbReference type="ARBA" id="ARBA00022670"/>
    </source>
</evidence>
<evidence type="ECO:0000256" key="1">
    <source>
        <dbReference type="ARBA" id="ARBA00010040"/>
    </source>
</evidence>
<dbReference type="GO" id="GO:0004177">
    <property type="term" value="F:aminopeptidase activity"/>
    <property type="evidence" value="ECO:0007669"/>
    <property type="project" value="UniProtKB-KW"/>
</dbReference>
<evidence type="ECO:0000256" key="3">
    <source>
        <dbReference type="ARBA" id="ARBA00022729"/>
    </source>
</evidence>
<evidence type="ECO:0000256" key="4">
    <source>
        <dbReference type="ARBA" id="ARBA00022801"/>
    </source>
</evidence>
<dbReference type="GO" id="GO:0004252">
    <property type="term" value="F:serine-type endopeptidase activity"/>
    <property type="evidence" value="ECO:0007669"/>
    <property type="project" value="TreeGrafter"/>
</dbReference>
<dbReference type="SUPFAM" id="SSF53474">
    <property type="entry name" value="alpha/beta-Hydrolases"/>
    <property type="match status" value="1"/>
</dbReference>
<organism evidence="8 9">
    <name type="scientific">Rhizorhabdus histidinilytica</name>
    <dbReference type="NCBI Taxonomy" id="439228"/>
    <lineage>
        <taxon>Bacteria</taxon>
        <taxon>Pseudomonadati</taxon>
        <taxon>Pseudomonadota</taxon>
        <taxon>Alphaproteobacteria</taxon>
        <taxon>Sphingomonadales</taxon>
        <taxon>Sphingomonadaceae</taxon>
        <taxon>Rhizorhabdus</taxon>
    </lineage>
</organism>
<keyword evidence="4" id="KW-0378">Hydrolase</keyword>
<evidence type="ECO:0000259" key="7">
    <source>
        <dbReference type="Pfam" id="PF00326"/>
    </source>
</evidence>
<dbReference type="STRING" id="439228.SAMN06295920_103116"/>
<dbReference type="Proteomes" id="UP000189818">
    <property type="component" value="Unassembled WGS sequence"/>
</dbReference>
<gene>
    <name evidence="8" type="ORF">SAMN06295920_103116</name>
</gene>
<accession>A0A1T5BM93</accession>
<keyword evidence="5" id="KW-0720">Serine protease</keyword>
<evidence type="ECO:0000313" key="9">
    <source>
        <dbReference type="Proteomes" id="UP000189818"/>
    </source>
</evidence>
<dbReference type="InterPro" id="IPR029058">
    <property type="entry name" value="AB_hydrolase_fold"/>
</dbReference>
<reference evidence="9" key="1">
    <citation type="submission" date="2017-02" db="EMBL/GenBank/DDBJ databases">
        <authorList>
            <person name="Varghese N."/>
            <person name="Submissions S."/>
        </authorList>
    </citation>
    <scope>NUCLEOTIDE SEQUENCE [LARGE SCALE GENOMIC DNA]</scope>
    <source>
        <strain evidence="9">UM2</strain>
    </source>
</reference>
<dbReference type="Gene3D" id="2.120.10.30">
    <property type="entry name" value="TolB, C-terminal domain"/>
    <property type="match status" value="2"/>
</dbReference>
<dbReference type="Gene3D" id="3.40.50.1820">
    <property type="entry name" value="alpha/beta hydrolase"/>
    <property type="match status" value="1"/>
</dbReference>
<feature type="signal peptide" evidence="6">
    <location>
        <begin position="1"/>
        <end position="21"/>
    </location>
</feature>
<evidence type="ECO:0000256" key="6">
    <source>
        <dbReference type="SAM" id="SignalP"/>
    </source>
</evidence>
<protein>
    <submittedName>
        <fullName evidence="8">Dipeptidyl aminopeptidase/acylaminoacyl peptidase</fullName>
    </submittedName>
</protein>
<keyword evidence="9" id="KW-1185">Reference proteome</keyword>
<dbReference type="Pfam" id="PF00326">
    <property type="entry name" value="Peptidase_S9"/>
    <property type="match status" value="1"/>
</dbReference>
<keyword evidence="8" id="KW-0031">Aminopeptidase</keyword>
<comment type="similarity">
    <text evidence="1">Belongs to the peptidase S9C family.</text>
</comment>
<evidence type="ECO:0000256" key="5">
    <source>
        <dbReference type="ARBA" id="ARBA00022825"/>
    </source>
</evidence>
<dbReference type="FunFam" id="3.40.50.1820:FF:000028">
    <property type="entry name" value="S9 family peptidase"/>
    <property type="match status" value="1"/>
</dbReference>
<evidence type="ECO:0000313" key="8">
    <source>
        <dbReference type="EMBL" id="SKB48298.1"/>
    </source>
</evidence>
<dbReference type="AlphaFoldDB" id="A0A1T5BM93"/>
<feature type="chain" id="PRO_5012301349" evidence="6">
    <location>
        <begin position="22"/>
        <end position="680"/>
    </location>
</feature>
<feature type="domain" description="Peptidase S9 prolyl oligopeptidase catalytic" evidence="7">
    <location>
        <begin position="469"/>
        <end position="679"/>
    </location>
</feature>
<dbReference type="GO" id="GO:0006508">
    <property type="term" value="P:proteolysis"/>
    <property type="evidence" value="ECO:0007669"/>
    <property type="project" value="UniProtKB-KW"/>
</dbReference>
<dbReference type="EMBL" id="FUYM01000003">
    <property type="protein sequence ID" value="SKB48298.1"/>
    <property type="molecule type" value="Genomic_DNA"/>
</dbReference>
<dbReference type="RefSeq" id="WP_079647454.1">
    <property type="nucleotide sequence ID" value="NZ_FUYM01000003.1"/>
</dbReference>
<dbReference type="PANTHER" id="PTHR42776">
    <property type="entry name" value="SERINE PEPTIDASE S9 FAMILY MEMBER"/>
    <property type="match status" value="1"/>
</dbReference>
<dbReference type="InterPro" id="IPR001375">
    <property type="entry name" value="Peptidase_S9_cat"/>
</dbReference>